<protein>
    <submittedName>
        <fullName evidence="4">C-type lectin domain-containing protein</fullName>
    </submittedName>
</protein>
<evidence type="ECO:0000256" key="1">
    <source>
        <dbReference type="SAM" id="SignalP"/>
    </source>
</evidence>
<evidence type="ECO:0000313" key="4">
    <source>
        <dbReference type="WBParaSite" id="ACRNAN_scaffold2127.g17954.t1"/>
    </source>
</evidence>
<feature type="signal peptide" evidence="1">
    <location>
        <begin position="1"/>
        <end position="19"/>
    </location>
</feature>
<dbReference type="InterPro" id="IPR016187">
    <property type="entry name" value="CTDL_fold"/>
</dbReference>
<dbReference type="PROSITE" id="PS50041">
    <property type="entry name" value="C_TYPE_LECTIN_2"/>
    <property type="match status" value="1"/>
</dbReference>
<dbReference type="PANTHER" id="PTHR22803">
    <property type="entry name" value="MANNOSE, PHOSPHOLIPASE, LECTIN RECEPTOR RELATED"/>
    <property type="match status" value="1"/>
</dbReference>
<accession>A0A914DBM5</accession>
<feature type="chain" id="PRO_5037517976" evidence="1">
    <location>
        <begin position="20"/>
        <end position="247"/>
    </location>
</feature>
<dbReference type="SUPFAM" id="SSF56436">
    <property type="entry name" value="C-type lectin-like"/>
    <property type="match status" value="2"/>
</dbReference>
<reference evidence="4" key="1">
    <citation type="submission" date="2022-11" db="UniProtKB">
        <authorList>
            <consortium name="WormBaseParasite"/>
        </authorList>
    </citation>
    <scope>IDENTIFICATION</scope>
</reference>
<dbReference type="Pfam" id="PF00059">
    <property type="entry name" value="Lectin_C"/>
    <property type="match status" value="1"/>
</dbReference>
<dbReference type="SMART" id="SM00034">
    <property type="entry name" value="CLECT"/>
    <property type="match status" value="1"/>
</dbReference>
<dbReference type="Proteomes" id="UP000887540">
    <property type="component" value="Unplaced"/>
</dbReference>
<proteinExistence type="predicted"/>
<sequence>MDKFTCFLSSLFLIPLVLSSCPPGYSNYTNNNKCYKVFTTQHNWYDAEQTCFNEGNLVKNMSSSATDLWLGGYYNWVDFKPFVCEISIDKSKSPCPDGWIFNKFLNKCYKHVKGNNQTCDIWSIEKYCQKIGGHAISIHSLAENLYVSSIYYSYYNNQTDPYKWHWIGLIANSSDYTNSTNFHWIDGTPLDFTNWNSLGPENPCANIVDYSMDTRLILYQWRTGSCDMSAMCEDGLIPPSFVCAIKL</sequence>
<keyword evidence="1" id="KW-0732">Signal</keyword>
<name>A0A914DBM5_9BILA</name>
<dbReference type="InterPro" id="IPR050111">
    <property type="entry name" value="C-type_lectin/snaclec_domain"/>
</dbReference>
<dbReference type="WBParaSite" id="ACRNAN_scaffold2127.g17954.t1">
    <property type="protein sequence ID" value="ACRNAN_scaffold2127.g17954.t1"/>
    <property type="gene ID" value="ACRNAN_scaffold2127.g17954"/>
</dbReference>
<evidence type="ECO:0000313" key="3">
    <source>
        <dbReference type="Proteomes" id="UP000887540"/>
    </source>
</evidence>
<feature type="domain" description="C-type lectin" evidence="2">
    <location>
        <begin position="104"/>
        <end position="227"/>
    </location>
</feature>
<dbReference type="PROSITE" id="PS51257">
    <property type="entry name" value="PROKAR_LIPOPROTEIN"/>
    <property type="match status" value="1"/>
</dbReference>
<evidence type="ECO:0000259" key="2">
    <source>
        <dbReference type="PROSITE" id="PS50041"/>
    </source>
</evidence>
<dbReference type="AlphaFoldDB" id="A0A914DBM5"/>
<keyword evidence="3" id="KW-1185">Reference proteome</keyword>
<dbReference type="Gene3D" id="3.10.100.10">
    <property type="entry name" value="Mannose-Binding Protein A, subunit A"/>
    <property type="match status" value="2"/>
</dbReference>
<dbReference type="InterPro" id="IPR016186">
    <property type="entry name" value="C-type_lectin-like/link_sf"/>
</dbReference>
<dbReference type="InterPro" id="IPR001304">
    <property type="entry name" value="C-type_lectin-like"/>
</dbReference>
<organism evidence="3 4">
    <name type="scientific">Acrobeloides nanus</name>
    <dbReference type="NCBI Taxonomy" id="290746"/>
    <lineage>
        <taxon>Eukaryota</taxon>
        <taxon>Metazoa</taxon>
        <taxon>Ecdysozoa</taxon>
        <taxon>Nematoda</taxon>
        <taxon>Chromadorea</taxon>
        <taxon>Rhabditida</taxon>
        <taxon>Tylenchina</taxon>
        <taxon>Cephalobomorpha</taxon>
        <taxon>Cephaloboidea</taxon>
        <taxon>Cephalobidae</taxon>
        <taxon>Acrobeloides</taxon>
    </lineage>
</organism>